<keyword evidence="3" id="KW-1185">Reference proteome</keyword>
<accession>A0A5C5ZHE5</accession>
<dbReference type="RefSeq" id="WP_146402250.1">
    <property type="nucleotide sequence ID" value="NZ_SJPQ01000004.1"/>
</dbReference>
<reference evidence="2 3" key="1">
    <citation type="submission" date="2019-02" db="EMBL/GenBank/DDBJ databases">
        <title>Deep-cultivation of Planctomycetes and their phenomic and genomic characterization uncovers novel biology.</title>
        <authorList>
            <person name="Wiegand S."/>
            <person name="Jogler M."/>
            <person name="Boedeker C."/>
            <person name="Pinto D."/>
            <person name="Vollmers J."/>
            <person name="Rivas-Marin E."/>
            <person name="Kohn T."/>
            <person name="Peeters S.H."/>
            <person name="Heuer A."/>
            <person name="Rast P."/>
            <person name="Oberbeckmann S."/>
            <person name="Bunk B."/>
            <person name="Jeske O."/>
            <person name="Meyerdierks A."/>
            <person name="Storesund J.E."/>
            <person name="Kallscheuer N."/>
            <person name="Luecker S."/>
            <person name="Lage O.M."/>
            <person name="Pohl T."/>
            <person name="Merkel B.J."/>
            <person name="Hornburger P."/>
            <person name="Mueller R.-W."/>
            <person name="Bruemmer F."/>
            <person name="Labrenz M."/>
            <person name="Spormann A.M."/>
            <person name="Op Den Camp H."/>
            <person name="Overmann J."/>
            <person name="Amann R."/>
            <person name="Jetten M.S.M."/>
            <person name="Mascher T."/>
            <person name="Medema M.H."/>
            <person name="Devos D.P."/>
            <person name="Kaster A.-K."/>
            <person name="Ovreas L."/>
            <person name="Rohde M."/>
            <person name="Galperin M.Y."/>
            <person name="Jogler C."/>
        </authorList>
    </citation>
    <scope>NUCLEOTIDE SEQUENCE [LARGE SCALE GENOMIC DNA]</scope>
    <source>
        <strain evidence="2 3">Mal64</strain>
    </source>
</reference>
<dbReference type="Pfam" id="PF05991">
    <property type="entry name" value="NYN_YacP"/>
    <property type="match status" value="1"/>
</dbReference>
<dbReference type="OrthoDB" id="286832at2"/>
<feature type="compositionally biased region" description="Basic residues" evidence="1">
    <location>
        <begin position="190"/>
        <end position="199"/>
    </location>
</feature>
<dbReference type="EMBL" id="SJPQ01000004">
    <property type="protein sequence ID" value="TWT86477.1"/>
    <property type="molecule type" value="Genomic_DNA"/>
</dbReference>
<feature type="compositionally biased region" description="Basic and acidic residues" evidence="1">
    <location>
        <begin position="164"/>
        <end position="175"/>
    </location>
</feature>
<protein>
    <submittedName>
        <fullName evidence="2">YacP-like NYN domain protein</fullName>
    </submittedName>
</protein>
<proteinExistence type="predicted"/>
<feature type="region of interest" description="Disordered" evidence="1">
    <location>
        <begin position="108"/>
        <end position="230"/>
    </location>
</feature>
<dbReference type="PANTHER" id="PTHR34547">
    <property type="entry name" value="YACP-LIKE NYN DOMAIN PROTEIN"/>
    <property type="match status" value="1"/>
</dbReference>
<dbReference type="Proteomes" id="UP000315440">
    <property type="component" value="Unassembled WGS sequence"/>
</dbReference>
<dbReference type="PANTHER" id="PTHR34547:SF1">
    <property type="entry name" value="YACP-LIKE NYN DOMAIN PROTEIN"/>
    <property type="match status" value="1"/>
</dbReference>
<evidence type="ECO:0000256" key="1">
    <source>
        <dbReference type="SAM" id="MobiDB-lite"/>
    </source>
</evidence>
<dbReference type="InterPro" id="IPR010298">
    <property type="entry name" value="YacP-like"/>
</dbReference>
<feature type="compositionally biased region" description="Basic and acidic residues" evidence="1">
    <location>
        <begin position="128"/>
        <end position="141"/>
    </location>
</feature>
<evidence type="ECO:0000313" key="3">
    <source>
        <dbReference type="Proteomes" id="UP000315440"/>
    </source>
</evidence>
<gene>
    <name evidence="2" type="ORF">Mal64_33020</name>
</gene>
<dbReference type="AlphaFoldDB" id="A0A5C5ZHE5"/>
<sequence length="230" mass="25858">MFLIDGYNLLHATDLFGVGELEGTLRGSREALVEFLVDRLTAKERRATTVVFDSSQAPPGLPDLYDERGLTVRFSRGYPDADTLLEEMIDAAPDRRNLTVVSGDRRVQRAARGRGAKPIDSGPWFAEMSRRESSPEADRVTKPTGPVEDADHWVGEFSSPALDEEIRRQEQELKKPPRPRASAAPQEKRSKNRRRKPSSKPKQEFGEGIFDPFPPGYAEDLLRDENDPPE</sequence>
<organism evidence="2 3">
    <name type="scientific">Pseudobythopirellula maris</name>
    <dbReference type="NCBI Taxonomy" id="2527991"/>
    <lineage>
        <taxon>Bacteria</taxon>
        <taxon>Pseudomonadati</taxon>
        <taxon>Planctomycetota</taxon>
        <taxon>Planctomycetia</taxon>
        <taxon>Pirellulales</taxon>
        <taxon>Lacipirellulaceae</taxon>
        <taxon>Pseudobythopirellula</taxon>
    </lineage>
</organism>
<name>A0A5C5ZHE5_9BACT</name>
<feature type="compositionally biased region" description="Basic and acidic residues" evidence="1">
    <location>
        <begin position="220"/>
        <end position="230"/>
    </location>
</feature>
<evidence type="ECO:0000313" key="2">
    <source>
        <dbReference type="EMBL" id="TWT86477.1"/>
    </source>
</evidence>
<comment type="caution">
    <text evidence="2">The sequence shown here is derived from an EMBL/GenBank/DDBJ whole genome shotgun (WGS) entry which is preliminary data.</text>
</comment>